<evidence type="ECO:0000313" key="3">
    <source>
        <dbReference type="Proteomes" id="UP000184088"/>
    </source>
</evidence>
<protein>
    <submittedName>
        <fullName evidence="2">3',5'-cyclic AMP phosphodiesterase CpdA</fullName>
    </submittedName>
</protein>
<evidence type="ECO:0000313" key="2">
    <source>
        <dbReference type="EMBL" id="SHE66448.1"/>
    </source>
</evidence>
<reference evidence="2 3" key="1">
    <citation type="submission" date="2016-11" db="EMBL/GenBank/DDBJ databases">
        <authorList>
            <person name="Jaros S."/>
            <person name="Januszkiewicz K."/>
            <person name="Wedrychowicz H."/>
        </authorList>
    </citation>
    <scope>NUCLEOTIDE SEQUENCE [LARGE SCALE GENOMIC DNA]</scope>
    <source>
        <strain evidence="2 3">DSM 17918</strain>
    </source>
</reference>
<keyword evidence="3" id="KW-1185">Reference proteome</keyword>
<dbReference type="Gene3D" id="3.60.21.10">
    <property type="match status" value="1"/>
</dbReference>
<dbReference type="OrthoDB" id="2036332at2"/>
<proteinExistence type="predicted"/>
<evidence type="ECO:0000259" key="1">
    <source>
        <dbReference type="Pfam" id="PF00149"/>
    </source>
</evidence>
<dbReference type="RefSeq" id="WP_073341645.1">
    <property type="nucleotide sequence ID" value="NZ_FQVH01000004.1"/>
</dbReference>
<dbReference type="PANTHER" id="PTHR43143">
    <property type="entry name" value="METALLOPHOSPHOESTERASE, CALCINEURIN SUPERFAMILY"/>
    <property type="match status" value="1"/>
</dbReference>
<dbReference type="Proteomes" id="UP000184088">
    <property type="component" value="Unassembled WGS sequence"/>
</dbReference>
<dbReference type="Pfam" id="PF00149">
    <property type="entry name" value="Metallophos"/>
    <property type="match status" value="1"/>
</dbReference>
<dbReference type="AlphaFoldDB" id="A0A1M4VC67"/>
<gene>
    <name evidence="2" type="ORF">SAMN02746089_00587</name>
</gene>
<feature type="domain" description="Calcineurin-like phosphoesterase" evidence="1">
    <location>
        <begin position="19"/>
        <end position="224"/>
    </location>
</feature>
<dbReference type="InterPro" id="IPR029052">
    <property type="entry name" value="Metallo-depent_PP-like"/>
</dbReference>
<dbReference type="InterPro" id="IPR004843">
    <property type="entry name" value="Calcineurin-like_PHP"/>
</dbReference>
<dbReference type="InterPro" id="IPR051918">
    <property type="entry name" value="STPP_CPPED1"/>
</dbReference>
<sequence length="270" mass="30074">MLQKSDGQCLVQEQGKTTRLAVLADLHLPQGTERLRRAVAAVEAEKVDAVLVAGDLTQRGEEWEYAEWLRWKKRFAVPVFCVPGNHDVGDKGEVTGERLARYESQVGPSFFAVNVGAVRVIGLNSLLFGSGLEKEVEQWAFLSSELCHPASVPLSSATSVTTLSQYRTDRPRVVFLHHPPFRVQLDEKADYWNIDPESRRRLLDLFEANEDRICGVLAGHLHYPTALAWNNVPILVAPAVSFGLPEGKQPEGWMLVTVTGNAVDFVVREF</sequence>
<name>A0A1M4VC67_9THEO</name>
<dbReference type="SUPFAM" id="SSF56300">
    <property type="entry name" value="Metallo-dependent phosphatases"/>
    <property type="match status" value="1"/>
</dbReference>
<organism evidence="2 3">
    <name type="scientific">Caldanaerobius fijiensis DSM 17918</name>
    <dbReference type="NCBI Taxonomy" id="1121256"/>
    <lineage>
        <taxon>Bacteria</taxon>
        <taxon>Bacillati</taxon>
        <taxon>Bacillota</taxon>
        <taxon>Clostridia</taxon>
        <taxon>Thermoanaerobacterales</taxon>
        <taxon>Thermoanaerobacteraceae</taxon>
        <taxon>Caldanaerobius</taxon>
    </lineage>
</organism>
<dbReference type="PANTHER" id="PTHR43143:SF1">
    <property type="entry name" value="SERINE_THREONINE-PROTEIN PHOSPHATASE CPPED1"/>
    <property type="match status" value="1"/>
</dbReference>
<dbReference type="EMBL" id="FQVH01000004">
    <property type="protein sequence ID" value="SHE66448.1"/>
    <property type="molecule type" value="Genomic_DNA"/>
</dbReference>
<dbReference type="GO" id="GO:0016787">
    <property type="term" value="F:hydrolase activity"/>
    <property type="evidence" value="ECO:0007669"/>
    <property type="project" value="InterPro"/>
</dbReference>
<dbReference type="STRING" id="1121256.SAMN02746089_00587"/>
<accession>A0A1M4VC67</accession>